<evidence type="ECO:0000313" key="2">
    <source>
        <dbReference type="Proteomes" id="UP000799755"/>
    </source>
</evidence>
<comment type="caution">
    <text evidence="1">The sequence shown here is derived from an EMBL/GenBank/DDBJ whole genome shotgun (WGS) entry which is preliminary data.</text>
</comment>
<keyword evidence="2" id="KW-1185">Reference proteome</keyword>
<dbReference type="EMBL" id="MU003492">
    <property type="protein sequence ID" value="KAF2477434.1"/>
    <property type="molecule type" value="Genomic_DNA"/>
</dbReference>
<accession>A0ACB6RDW5</accession>
<protein>
    <submittedName>
        <fullName evidence="1">SET domain-containing protein</fullName>
    </submittedName>
</protein>
<sequence length="442" mass="49802">MACLYTIQEIAGKGRGVLAATSITKGTRIISEPPLFRVFRGGSSKEQLHEAILKTIADLNGEQRQQFLALHNAFDDESGPELGRVRTNALPLGSDAIEGGIFLDSSRINHSCIQNAQNTWNEDLQKLTIHALRDISEGEEITIFYLTDRPNRQARSEALLSSFRFTCSCSLCSLPTNERHKSDTNLDEIKRLDELIGDGMTIFSAPLQALHNVRKLLALLDNEGFADASVPRAYYDAFQIAITHGDMARASIFAERAASNRIMERYAKDPSEHSAYGYTGKWRTEMVDIPSGLDKDAYEGWLWKEEQNLPGDNDINMEYLGIIDGFHYSPIKHWCFLGEIIEVETIFRLRLIVKDKANHRVPIAFHTDEGGQELDQALLQHGYTVAILYAEHHGFLDMTEGIRHEVPSNIKIFPLPSRMPREMKTIAPPRPGFWWADSFSAP</sequence>
<proteinExistence type="predicted"/>
<reference evidence="1" key="1">
    <citation type="journal article" date="2020" name="Stud. Mycol.">
        <title>101 Dothideomycetes genomes: a test case for predicting lifestyles and emergence of pathogens.</title>
        <authorList>
            <person name="Haridas S."/>
            <person name="Albert R."/>
            <person name="Binder M."/>
            <person name="Bloem J."/>
            <person name="Labutti K."/>
            <person name="Salamov A."/>
            <person name="Andreopoulos B."/>
            <person name="Baker S."/>
            <person name="Barry K."/>
            <person name="Bills G."/>
            <person name="Bluhm B."/>
            <person name="Cannon C."/>
            <person name="Castanera R."/>
            <person name="Culley D."/>
            <person name="Daum C."/>
            <person name="Ezra D."/>
            <person name="Gonzalez J."/>
            <person name="Henrissat B."/>
            <person name="Kuo A."/>
            <person name="Liang C."/>
            <person name="Lipzen A."/>
            <person name="Lutzoni F."/>
            <person name="Magnuson J."/>
            <person name="Mondo S."/>
            <person name="Nolan M."/>
            <person name="Ohm R."/>
            <person name="Pangilinan J."/>
            <person name="Park H.-J."/>
            <person name="Ramirez L."/>
            <person name="Alfaro M."/>
            <person name="Sun H."/>
            <person name="Tritt A."/>
            <person name="Yoshinaga Y."/>
            <person name="Zwiers L.-H."/>
            <person name="Turgeon B."/>
            <person name="Goodwin S."/>
            <person name="Spatafora J."/>
            <person name="Crous P."/>
            <person name="Grigoriev I."/>
        </authorList>
    </citation>
    <scope>NUCLEOTIDE SEQUENCE</scope>
    <source>
        <strain evidence="1">ATCC 200398</strain>
    </source>
</reference>
<dbReference type="Proteomes" id="UP000799755">
    <property type="component" value="Unassembled WGS sequence"/>
</dbReference>
<name>A0ACB6RDW5_9PLEO</name>
<gene>
    <name evidence="1" type="ORF">BDR25DRAFT_364226</name>
</gene>
<organism evidence="1 2">
    <name type="scientific">Lindgomyces ingoldianus</name>
    <dbReference type="NCBI Taxonomy" id="673940"/>
    <lineage>
        <taxon>Eukaryota</taxon>
        <taxon>Fungi</taxon>
        <taxon>Dikarya</taxon>
        <taxon>Ascomycota</taxon>
        <taxon>Pezizomycotina</taxon>
        <taxon>Dothideomycetes</taxon>
        <taxon>Pleosporomycetidae</taxon>
        <taxon>Pleosporales</taxon>
        <taxon>Lindgomycetaceae</taxon>
        <taxon>Lindgomyces</taxon>
    </lineage>
</organism>
<evidence type="ECO:0000313" key="1">
    <source>
        <dbReference type="EMBL" id="KAF2477434.1"/>
    </source>
</evidence>